<sequence>MSSEGLKPFKKKEGTVIPKKRELVKTKILKAILSFFRRSDSKKSSEATGDGARKRVYPTRQ</sequence>
<protein>
    <submittedName>
        <fullName evidence="2">Uncharacterized protein</fullName>
    </submittedName>
</protein>
<dbReference type="OrthoDB" id="1059918at2759"/>
<reference evidence="2 3" key="1">
    <citation type="journal article" date="2014" name="Genome Biol.">
        <title>Transcriptome and methylome profiling reveals relics of genome dominance in the mesopolyploid Brassica oleracea.</title>
        <authorList>
            <person name="Parkin I.A."/>
            <person name="Koh C."/>
            <person name="Tang H."/>
            <person name="Robinson S.J."/>
            <person name="Kagale S."/>
            <person name="Clarke W.E."/>
            <person name="Town C.D."/>
            <person name="Nixon J."/>
            <person name="Krishnakumar V."/>
            <person name="Bidwell S.L."/>
            <person name="Denoeud F."/>
            <person name="Belcram H."/>
            <person name="Links M.G."/>
            <person name="Just J."/>
            <person name="Clarke C."/>
            <person name="Bender T."/>
            <person name="Huebert T."/>
            <person name="Mason A.S."/>
            <person name="Pires J.C."/>
            <person name="Barker G."/>
            <person name="Moore J."/>
            <person name="Walley P.G."/>
            <person name="Manoli S."/>
            <person name="Batley J."/>
            <person name="Edwards D."/>
            <person name="Nelson M.N."/>
            <person name="Wang X."/>
            <person name="Paterson A.H."/>
            <person name="King G."/>
            <person name="Bancroft I."/>
            <person name="Chalhoub B."/>
            <person name="Sharpe A.G."/>
        </authorList>
    </citation>
    <scope>NUCLEOTIDE SEQUENCE</scope>
    <source>
        <strain evidence="2 3">cv. TO1000</strain>
    </source>
</reference>
<dbReference type="GeneID" id="106305354"/>
<dbReference type="EnsemblPlants" id="Bo7g059390.1">
    <property type="protein sequence ID" value="Bo7g059390.1"/>
    <property type="gene ID" value="Bo7g059390"/>
</dbReference>
<accession>A0A0D3D7H0</accession>
<dbReference type="GO" id="GO:0006979">
    <property type="term" value="P:response to oxidative stress"/>
    <property type="evidence" value="ECO:0007669"/>
    <property type="project" value="EnsemblPlants"/>
</dbReference>
<dbReference type="GO" id="GO:0005783">
    <property type="term" value="C:endoplasmic reticulum"/>
    <property type="evidence" value="ECO:0007669"/>
    <property type="project" value="EnsemblPlants"/>
</dbReference>
<dbReference type="RefSeq" id="XP_013597187.1">
    <property type="nucleotide sequence ID" value="XM_013741733.1"/>
</dbReference>
<dbReference type="Gramene" id="Bo7g059390.1">
    <property type="protein sequence ID" value="Bo7g059390.1"/>
    <property type="gene ID" value="Bo7g059390"/>
</dbReference>
<feature type="region of interest" description="Disordered" evidence="1">
    <location>
        <begin position="38"/>
        <end position="61"/>
    </location>
</feature>
<keyword evidence="3" id="KW-1185">Reference proteome</keyword>
<dbReference type="STRING" id="109376.A0A0D3D7H0"/>
<dbReference type="OMA" id="CDGKRVY"/>
<reference evidence="2" key="2">
    <citation type="submission" date="2015-03" db="UniProtKB">
        <authorList>
            <consortium name="EnsemblPlants"/>
        </authorList>
    </citation>
    <scope>IDENTIFICATION</scope>
</reference>
<evidence type="ECO:0000313" key="2">
    <source>
        <dbReference type="EnsemblPlants" id="Bo7g059390.1"/>
    </source>
</evidence>
<dbReference type="Proteomes" id="UP000032141">
    <property type="component" value="Chromosome C7"/>
</dbReference>
<proteinExistence type="predicted"/>
<dbReference type="AlphaFoldDB" id="A0A0D3D7H0"/>
<dbReference type="KEGG" id="boe:106305354"/>
<dbReference type="HOGENOM" id="CLU_203453_0_0_1"/>
<organism evidence="2 3">
    <name type="scientific">Brassica oleracea var. oleracea</name>
    <dbReference type="NCBI Taxonomy" id="109376"/>
    <lineage>
        <taxon>Eukaryota</taxon>
        <taxon>Viridiplantae</taxon>
        <taxon>Streptophyta</taxon>
        <taxon>Embryophyta</taxon>
        <taxon>Tracheophyta</taxon>
        <taxon>Spermatophyta</taxon>
        <taxon>Magnoliopsida</taxon>
        <taxon>eudicotyledons</taxon>
        <taxon>Gunneridae</taxon>
        <taxon>Pentapetalae</taxon>
        <taxon>rosids</taxon>
        <taxon>malvids</taxon>
        <taxon>Brassicales</taxon>
        <taxon>Brassicaceae</taxon>
        <taxon>Brassiceae</taxon>
        <taxon>Brassica</taxon>
    </lineage>
</organism>
<evidence type="ECO:0000313" key="3">
    <source>
        <dbReference type="Proteomes" id="UP000032141"/>
    </source>
</evidence>
<name>A0A0D3D7H0_BRAOL</name>
<evidence type="ECO:0000256" key="1">
    <source>
        <dbReference type="SAM" id="MobiDB-lite"/>
    </source>
</evidence>